<evidence type="ECO:0000256" key="12">
    <source>
        <dbReference type="ARBA" id="ARBA00052219"/>
    </source>
</evidence>
<comment type="catalytic activity">
    <reaction evidence="12">
        <text>hydrogen sulfide + 3 NADP(+) + 3 H2O = sulfite + 3 NADPH + 4 H(+)</text>
        <dbReference type="Rhea" id="RHEA:13801"/>
        <dbReference type="ChEBI" id="CHEBI:15377"/>
        <dbReference type="ChEBI" id="CHEBI:15378"/>
        <dbReference type="ChEBI" id="CHEBI:17359"/>
        <dbReference type="ChEBI" id="CHEBI:29919"/>
        <dbReference type="ChEBI" id="CHEBI:57783"/>
        <dbReference type="ChEBI" id="CHEBI:58349"/>
        <dbReference type="EC" id="1.8.1.2"/>
    </reaction>
</comment>
<gene>
    <name evidence="15" type="primary">TBLA0D04600</name>
    <name evidence="15" type="ORF">TBLA_0D04600</name>
</gene>
<evidence type="ECO:0000256" key="10">
    <source>
        <dbReference type="ARBA" id="ARBA00022982"/>
    </source>
</evidence>
<accession>I2H3K4</accession>
<dbReference type="InterPro" id="IPR001433">
    <property type="entry name" value="OxRdtase_FAD/NAD-bd"/>
</dbReference>
<dbReference type="AlphaFoldDB" id="I2H3K4"/>
<name>I2H3K4_HENB6</name>
<dbReference type="InterPro" id="IPR017927">
    <property type="entry name" value="FAD-bd_FR_type"/>
</dbReference>
<dbReference type="GO" id="GO:0010181">
    <property type="term" value="F:FMN binding"/>
    <property type="evidence" value="ECO:0007669"/>
    <property type="project" value="TreeGrafter"/>
</dbReference>
<dbReference type="InterPro" id="IPR002869">
    <property type="entry name" value="Pyrv_flavodox_OxRed_cen"/>
</dbReference>
<dbReference type="SUPFAM" id="SSF53323">
    <property type="entry name" value="Pyruvate-ferredoxin oxidoreductase, PFOR, domain III"/>
    <property type="match status" value="1"/>
</dbReference>
<keyword evidence="6" id="KW-0285">Flavoprotein</keyword>
<dbReference type="SUPFAM" id="SSF52343">
    <property type="entry name" value="Ferredoxin reductase-like, C-terminal NADP-linked domain"/>
    <property type="match status" value="1"/>
</dbReference>
<dbReference type="SUPFAM" id="SSF52922">
    <property type="entry name" value="TK C-terminal domain-like"/>
    <property type="match status" value="1"/>
</dbReference>
<dbReference type="EC" id="1.8.1.2" evidence="4"/>
<feature type="domain" description="FAD-binding FR-type" evidence="14">
    <location>
        <begin position="647"/>
        <end position="878"/>
    </location>
</feature>
<evidence type="ECO:0000256" key="11">
    <source>
        <dbReference type="ARBA" id="ARBA00023002"/>
    </source>
</evidence>
<dbReference type="GO" id="GO:0009337">
    <property type="term" value="C:sulfite reductase complex (NADPH)"/>
    <property type="evidence" value="ECO:0007669"/>
    <property type="project" value="EnsemblFungi"/>
</dbReference>
<dbReference type="PRINTS" id="PR00371">
    <property type="entry name" value="FPNCR"/>
</dbReference>
<dbReference type="HOGENOM" id="CLU_003662_1_0_1"/>
<dbReference type="Pfam" id="PF00667">
    <property type="entry name" value="FAD_binding_1"/>
    <property type="match status" value="1"/>
</dbReference>
<dbReference type="InParanoid" id="I2H3K4"/>
<keyword evidence="9" id="KW-0521">NADP</keyword>
<evidence type="ECO:0000256" key="9">
    <source>
        <dbReference type="ARBA" id="ARBA00022857"/>
    </source>
</evidence>
<dbReference type="FunFam" id="3.40.50.80:FF:000011">
    <property type="entry name" value="Sulfite reductase flavoprotein component"/>
    <property type="match status" value="1"/>
</dbReference>
<keyword evidence="7" id="KW-0288">FMN</keyword>
<dbReference type="RefSeq" id="XP_004180475.1">
    <property type="nucleotide sequence ID" value="XM_004180427.1"/>
</dbReference>
<dbReference type="CDD" id="cd06207">
    <property type="entry name" value="CyPoR_like"/>
    <property type="match status" value="1"/>
</dbReference>
<evidence type="ECO:0000256" key="7">
    <source>
        <dbReference type="ARBA" id="ARBA00022643"/>
    </source>
</evidence>
<evidence type="ECO:0000256" key="8">
    <source>
        <dbReference type="ARBA" id="ARBA00022827"/>
    </source>
</evidence>
<proteinExistence type="predicted"/>
<dbReference type="PROSITE" id="PS51384">
    <property type="entry name" value="FAD_FR"/>
    <property type="match status" value="1"/>
</dbReference>
<dbReference type="Gene3D" id="3.40.50.80">
    <property type="entry name" value="Nucleotide-binding domain of ferredoxin-NADP reductase (FNR) module"/>
    <property type="match status" value="1"/>
</dbReference>
<dbReference type="GO" id="GO:0000103">
    <property type="term" value="P:sulfate assimilation"/>
    <property type="evidence" value="ECO:0007669"/>
    <property type="project" value="EnsemblFungi"/>
</dbReference>
<dbReference type="eggNOG" id="KOG1158">
    <property type="taxonomic scope" value="Eukaryota"/>
</dbReference>
<keyword evidence="10" id="KW-0249">Electron transport</keyword>
<comment type="cofactor">
    <cofactor evidence="2">
        <name>FAD</name>
        <dbReference type="ChEBI" id="CHEBI:57692"/>
    </cofactor>
</comment>
<reference evidence="15 16" key="1">
    <citation type="journal article" date="2011" name="Proc. Natl. Acad. Sci. U.S.A.">
        <title>Evolutionary erosion of yeast sex chromosomes by mating-type switching accidents.</title>
        <authorList>
            <person name="Gordon J.L."/>
            <person name="Armisen D."/>
            <person name="Proux-Wera E."/>
            <person name="Oheigeartaigh S.S."/>
            <person name="Byrne K.P."/>
            <person name="Wolfe K.H."/>
        </authorList>
    </citation>
    <scope>NUCLEOTIDE SEQUENCE [LARGE SCALE GENOMIC DNA]</scope>
    <source>
        <strain evidence="16">ATCC 34711 / CBS 6284 / DSM 70876 / NBRC 10599 / NRRL Y-10934 / UCD 77-7</strain>
    </source>
</reference>
<dbReference type="Proteomes" id="UP000002866">
    <property type="component" value="Chromosome 4"/>
</dbReference>
<keyword evidence="5" id="KW-0813">Transport</keyword>
<dbReference type="InterPro" id="IPR023173">
    <property type="entry name" value="NADPH_Cyt_P450_Rdtase_alpha"/>
</dbReference>
<evidence type="ECO:0000256" key="13">
    <source>
        <dbReference type="ARBA" id="ARBA00059320"/>
    </source>
</evidence>
<dbReference type="PANTHER" id="PTHR19384:SF109">
    <property type="entry name" value="SULFITE REDUCTASE [NADPH] FLAVOPROTEIN COMPONENT"/>
    <property type="match status" value="1"/>
</dbReference>
<keyword evidence="16" id="KW-1185">Reference proteome</keyword>
<evidence type="ECO:0000256" key="5">
    <source>
        <dbReference type="ARBA" id="ARBA00022448"/>
    </source>
</evidence>
<evidence type="ECO:0000259" key="14">
    <source>
        <dbReference type="PROSITE" id="PS51384"/>
    </source>
</evidence>
<comment type="cofactor">
    <cofactor evidence="1">
        <name>FMN</name>
        <dbReference type="ChEBI" id="CHEBI:58210"/>
    </cofactor>
</comment>
<keyword evidence="8" id="KW-0274">FAD</keyword>
<dbReference type="OrthoDB" id="1856718at2759"/>
<comment type="pathway">
    <text evidence="3">Sulfur metabolism; hydrogen sulfide biosynthesis; hydrogen sulfide from sulfite (NADPH route): step 1/1.</text>
</comment>
<dbReference type="OMA" id="DYDRYIF"/>
<dbReference type="KEGG" id="tbl:TBLA_0D04600"/>
<dbReference type="Gene3D" id="2.40.30.10">
    <property type="entry name" value="Translation factors"/>
    <property type="match status" value="1"/>
</dbReference>
<dbReference type="InterPro" id="IPR001709">
    <property type="entry name" value="Flavoprot_Pyr_Nucl_cyt_Rdtase"/>
</dbReference>
<organism evidence="15 16">
    <name type="scientific">Henningerozyma blattae (strain ATCC 34711 / CBS 6284 / DSM 70876 / NBRC 10599 / NRRL Y-10934 / UCD 77-7)</name>
    <name type="common">Yeast</name>
    <name type="synonym">Tetrapisispora blattae</name>
    <dbReference type="NCBI Taxonomy" id="1071380"/>
    <lineage>
        <taxon>Eukaryota</taxon>
        <taxon>Fungi</taxon>
        <taxon>Dikarya</taxon>
        <taxon>Ascomycota</taxon>
        <taxon>Saccharomycotina</taxon>
        <taxon>Saccharomycetes</taxon>
        <taxon>Saccharomycetales</taxon>
        <taxon>Saccharomycetaceae</taxon>
        <taxon>Henningerozyma</taxon>
    </lineage>
</organism>
<evidence type="ECO:0000313" key="15">
    <source>
        <dbReference type="EMBL" id="CCH60956.1"/>
    </source>
</evidence>
<dbReference type="PANTHER" id="PTHR19384">
    <property type="entry name" value="NITRIC OXIDE SYNTHASE-RELATED"/>
    <property type="match status" value="1"/>
</dbReference>
<dbReference type="Gene3D" id="3.40.50.920">
    <property type="match status" value="1"/>
</dbReference>
<dbReference type="GO" id="GO:0004783">
    <property type="term" value="F:sulfite reductase (NADPH) activity"/>
    <property type="evidence" value="ECO:0007669"/>
    <property type="project" value="UniProtKB-EC"/>
</dbReference>
<dbReference type="InterPro" id="IPR009014">
    <property type="entry name" value="Transketo_C/PFOR_II"/>
</dbReference>
<dbReference type="GO" id="GO:0005829">
    <property type="term" value="C:cytosol"/>
    <property type="evidence" value="ECO:0007669"/>
    <property type="project" value="TreeGrafter"/>
</dbReference>
<dbReference type="FunCoup" id="I2H3K4">
    <property type="interactions" value="490"/>
</dbReference>
<dbReference type="GO" id="GO:0050660">
    <property type="term" value="F:flavin adenine dinucleotide binding"/>
    <property type="evidence" value="ECO:0007669"/>
    <property type="project" value="TreeGrafter"/>
</dbReference>
<dbReference type="InterPro" id="IPR003097">
    <property type="entry name" value="CysJ-like_FAD-binding"/>
</dbReference>
<evidence type="ECO:0000256" key="6">
    <source>
        <dbReference type="ARBA" id="ARBA00022630"/>
    </source>
</evidence>
<dbReference type="STRING" id="1071380.I2H3K4"/>
<evidence type="ECO:0000256" key="4">
    <source>
        <dbReference type="ARBA" id="ARBA00012604"/>
    </source>
</evidence>
<dbReference type="InterPro" id="IPR039261">
    <property type="entry name" value="FNR_nucleotide-bd"/>
</dbReference>
<evidence type="ECO:0000256" key="1">
    <source>
        <dbReference type="ARBA" id="ARBA00001917"/>
    </source>
</evidence>
<dbReference type="InterPro" id="IPR017938">
    <property type="entry name" value="Riboflavin_synthase-like_b-brl"/>
</dbReference>
<dbReference type="EMBL" id="HE806319">
    <property type="protein sequence ID" value="CCH60956.1"/>
    <property type="molecule type" value="Genomic_DNA"/>
</dbReference>
<comment type="function">
    <text evidence="13">This enzyme catalyzes the 6-electron reduction of sulfite to sulfide. This is one of several activities required for the biosynthesis of L-cysteine from sulfate.</text>
</comment>
<evidence type="ECO:0000313" key="16">
    <source>
        <dbReference type="Proteomes" id="UP000002866"/>
    </source>
</evidence>
<dbReference type="Gene3D" id="1.20.990.10">
    <property type="entry name" value="NADPH-cytochrome p450 Reductase, Chain A, domain 3"/>
    <property type="match status" value="1"/>
</dbReference>
<dbReference type="SUPFAM" id="SSF63380">
    <property type="entry name" value="Riboflavin synthase domain-like"/>
    <property type="match status" value="1"/>
</dbReference>
<dbReference type="GeneID" id="14495992"/>
<keyword evidence="11" id="KW-0560">Oxidoreductase</keyword>
<protein>
    <recommendedName>
        <fullName evidence="4">assimilatory sulfite reductase (NADPH)</fullName>
        <ecNumber evidence="4">1.8.1.2</ecNumber>
    </recommendedName>
</protein>
<evidence type="ECO:0000256" key="2">
    <source>
        <dbReference type="ARBA" id="ARBA00001974"/>
    </source>
</evidence>
<dbReference type="Pfam" id="PF00175">
    <property type="entry name" value="NAD_binding_1"/>
    <property type="match status" value="1"/>
</dbReference>
<sequence>MTISQETPRVSSLIPSLNQVLVSNSDAVFSYKIFSEPNLLESGLKEAAAANGVFYKSLEARRGAALAPLGYAEESNSRLTTIVVPSYASPDLLSTFAEKYNNNKNFLFSVAALGYDSNNGVISNNYVDAFDTASRLGSVLITPINYKELSTVSKFATVVGKFVDDIKLTTLLYDGTSYTRSQFSTVLEPAQLANIQEPISFQDALTSFNLSEFEYLGDSTPEILFVTYGSLESELFTSVMQQSQTKKIGLISVRIPLPFNYEKFVSLIPSSVKKVVVVSQSRNTNIPSSGLLNDHISIALFRYLKSTGALKLPKIENFSFDTSFVWSTNVVIKIISSFISDFTFNGQQTDSKSYSFWSADNNKLFSTPASLVNSIAESSADLESVIREKYDNVTGSGIYQAQWTVTTNRDLLLPISNLDSVDLSIVTDLHILNYYDITSQLNENGVIVISLPISEDDYKVLDFTKQETFTDVLKIPTTFLTNIKEKSLNLVIVNSNKEALDNDIITKGIFWKYSFNYTVAQSVKLIGATLGDSMIASDIFSVLKEALETDVWEINATAIPLIKKPQDDGSTVQNQDEDLEMKDTYLEAPALLATFNETSFRPNEYHVSNSSGEINQISTSSIAEISKRLTFREAYGTTTELRPDLSMKTFVIKVKENRRVTPEDYDRYIFNIEFDIKGTGLKYDIGEALGIHARNDSAKVNEFLAYYGLDPKEIVLVPNKDDNSILEARTVFQAFVENLDIFGKPPKKFYEALIPFAQDEKDKDKLTNLISPAGASELKVYQDEEFFTYADIFEEFPSVRPAVTDLVSLIAPLKRREYSIASSQKVHPNEIHLLIVVVDWVDKRGRKRFGQASKYISELPVGAELVVSVKPSVMKLPQSPLQPVIMSGLGTGLAPFKAIVEEKMWQKQQGMDIGEVYLFLGSRHKREEYLYGELWEAYKDAGIITHIGAAFSRDQDYKIYIQDRIKEVLSDLKEAMIAKQGTFYLCGPTWPVPDITNALKDIVEMDAKEKGIKIDLAAAIEDLKETSRYILEVY</sequence>
<dbReference type="FunFam" id="1.20.990.10:FF:000010">
    <property type="entry name" value="Sulfite reductase [NADPH] flavoprotein component"/>
    <property type="match status" value="1"/>
</dbReference>
<evidence type="ECO:0000256" key="3">
    <source>
        <dbReference type="ARBA" id="ARBA00004774"/>
    </source>
</evidence>